<evidence type="ECO:0000313" key="3">
    <source>
        <dbReference type="Proteomes" id="UP001602058"/>
    </source>
</evidence>
<dbReference type="EMBL" id="JBIAWJ010000031">
    <property type="protein sequence ID" value="MFF4526996.1"/>
    <property type="molecule type" value="Genomic_DNA"/>
</dbReference>
<comment type="caution">
    <text evidence="2">The sequence shown here is derived from an EMBL/GenBank/DDBJ whole genome shotgun (WGS) entry which is preliminary data.</text>
</comment>
<dbReference type="SUPFAM" id="SSF52540">
    <property type="entry name" value="P-loop containing nucleoside triphosphate hydrolases"/>
    <property type="match status" value="1"/>
</dbReference>
<gene>
    <name evidence="2" type="ORF">ACFY1D_37125</name>
</gene>
<keyword evidence="3" id="KW-1185">Reference proteome</keyword>
<dbReference type="RefSeq" id="WP_387892476.1">
    <property type="nucleotide sequence ID" value="NZ_JBIAWJ010000031.1"/>
</dbReference>
<keyword evidence="1" id="KW-0812">Transmembrane</keyword>
<feature type="transmembrane region" description="Helical" evidence="1">
    <location>
        <begin position="112"/>
        <end position="135"/>
    </location>
</feature>
<protein>
    <submittedName>
        <fullName evidence="2">Type IV secretory system conjugative DNA transfer family protein</fullName>
    </submittedName>
</protein>
<dbReference type="CDD" id="cd01127">
    <property type="entry name" value="TrwB_TraG_TraD_VirD4"/>
    <property type="match status" value="1"/>
</dbReference>
<reference evidence="2 3" key="1">
    <citation type="submission" date="2024-10" db="EMBL/GenBank/DDBJ databases">
        <title>The Natural Products Discovery Center: Release of the First 8490 Sequenced Strains for Exploring Actinobacteria Biosynthetic Diversity.</title>
        <authorList>
            <person name="Kalkreuter E."/>
            <person name="Kautsar S.A."/>
            <person name="Yang D."/>
            <person name="Bader C.D."/>
            <person name="Teijaro C.N."/>
            <person name="Fluegel L."/>
            <person name="Davis C.M."/>
            <person name="Simpson J.R."/>
            <person name="Lauterbach L."/>
            <person name="Steele A.D."/>
            <person name="Gui C."/>
            <person name="Meng S."/>
            <person name="Li G."/>
            <person name="Viehrig K."/>
            <person name="Ye F."/>
            <person name="Su P."/>
            <person name="Kiefer A.F."/>
            <person name="Nichols A."/>
            <person name="Cepeda A.J."/>
            <person name="Yan W."/>
            <person name="Fan B."/>
            <person name="Jiang Y."/>
            <person name="Adhikari A."/>
            <person name="Zheng C.-J."/>
            <person name="Schuster L."/>
            <person name="Cowan T.M."/>
            <person name="Smanski M.J."/>
            <person name="Chevrette M.G."/>
            <person name="De Carvalho L.P.S."/>
            <person name="Shen B."/>
        </authorList>
    </citation>
    <scope>NUCLEOTIDE SEQUENCE [LARGE SCALE GENOMIC DNA]</scope>
    <source>
        <strain evidence="2 3">NPDC001390</strain>
    </source>
</reference>
<dbReference type="Proteomes" id="UP001602058">
    <property type="component" value="Unassembled WGS sequence"/>
</dbReference>
<evidence type="ECO:0000256" key="1">
    <source>
        <dbReference type="SAM" id="Phobius"/>
    </source>
</evidence>
<organism evidence="2 3">
    <name type="scientific">Streptomyces bluensis</name>
    <dbReference type="NCBI Taxonomy" id="33897"/>
    <lineage>
        <taxon>Bacteria</taxon>
        <taxon>Bacillati</taxon>
        <taxon>Actinomycetota</taxon>
        <taxon>Actinomycetes</taxon>
        <taxon>Kitasatosporales</taxon>
        <taxon>Streptomycetaceae</taxon>
        <taxon>Streptomyces</taxon>
    </lineage>
</organism>
<proteinExistence type="predicted"/>
<sequence>MSTTTQTQPNADPAERFAAIGQVLVPIGAGVLAPMLDPNAAAAAGVAFMAGATFAGANYMNRLGRWANQLPGMDIARAHRDTMGISTVTTGMALGLGVLGGPEATDLLMAGALNPISVPGILSLGWWTAIGLIGFKLRRVFGHRTVKTAPGAAAGATNNGTPAPVTLADQIMAAWERHISNPDKGQHRHQVLTDVTVYTDRWTGRIIAPAGASVNVSKETVSSVYKRNPGWIDIQHGAHAGEAIISVSNSAPADLDPSTLQGAWKKRVACSGGAMPKTHLEEVTDDPNTGGKAAWVVADDDMKGALKSPDLIDLAGDLRKSPLLISYEPNPNNVRKAIIRVMDQNPLEAGHDFQGLDSMKASAGGWFPIGKIISGYPARFQMFDPQLGALHLVIAGTTGSGKGGAVQVVCLGYHANGAAILYADPKGASNPAIPKMAAYSGLQRYGALGAMRISYHVLQHRVAEAAKYELKNFQPSKMRPWCPTVLDEAPQMLGPKVPNRAEAVHIVKAGASLGRSLGMPWTLITQTVNLDQMGGEQAIRANLLAGGAWLILRTDSDQVNLGDLPAGFEGIDPSQIPAVWPSDDDTLIYDPDMPENDPRRTFGLGYLATPGGRAGMMRIDTLEDATPHIQPDLVAAPEDVPWWGDQGVMEELANTPLPGFEENGDGGDDEGVSGASAILATGVDLPKKELTAEEKILTVLRDDADPLHLDYLDGADDIDPGDFEVAYMERPALLAATGLKESTFANALSKLEGAGKIHRAKEGKTVRVGLGRPVEDDAAAA</sequence>
<keyword evidence="1" id="KW-1133">Transmembrane helix</keyword>
<name>A0ABW6UU56_9ACTN</name>
<dbReference type="InterPro" id="IPR027417">
    <property type="entry name" value="P-loop_NTPase"/>
</dbReference>
<accession>A0ABW6UU56</accession>
<feature type="transmembrane region" description="Helical" evidence="1">
    <location>
        <begin position="40"/>
        <end position="61"/>
    </location>
</feature>
<evidence type="ECO:0000313" key="2">
    <source>
        <dbReference type="EMBL" id="MFF4526996.1"/>
    </source>
</evidence>
<keyword evidence="1" id="KW-0472">Membrane</keyword>
<dbReference type="Gene3D" id="3.40.50.300">
    <property type="entry name" value="P-loop containing nucleotide triphosphate hydrolases"/>
    <property type="match status" value="1"/>
</dbReference>